<dbReference type="Proteomes" id="UP001152747">
    <property type="component" value="Unassembled WGS sequence"/>
</dbReference>
<keyword evidence="2" id="KW-1185">Reference proteome</keyword>
<organism evidence="1 2">
    <name type="scientific">Caenorhabditis angaria</name>
    <dbReference type="NCBI Taxonomy" id="860376"/>
    <lineage>
        <taxon>Eukaryota</taxon>
        <taxon>Metazoa</taxon>
        <taxon>Ecdysozoa</taxon>
        <taxon>Nematoda</taxon>
        <taxon>Chromadorea</taxon>
        <taxon>Rhabditida</taxon>
        <taxon>Rhabditina</taxon>
        <taxon>Rhabditomorpha</taxon>
        <taxon>Rhabditoidea</taxon>
        <taxon>Rhabditidae</taxon>
        <taxon>Peloderinae</taxon>
        <taxon>Caenorhabditis</taxon>
    </lineage>
</organism>
<accession>A0A9P1NBS6</accession>
<comment type="caution">
    <text evidence="1">The sequence shown here is derived from an EMBL/GenBank/DDBJ whole genome shotgun (WGS) entry which is preliminary data.</text>
</comment>
<evidence type="ECO:0000313" key="2">
    <source>
        <dbReference type="Proteomes" id="UP001152747"/>
    </source>
</evidence>
<dbReference type="EMBL" id="CANHGI010000006">
    <property type="protein sequence ID" value="CAI5455233.1"/>
    <property type="molecule type" value="Genomic_DNA"/>
</dbReference>
<protein>
    <submittedName>
        <fullName evidence="1">Uncharacterized protein</fullName>
    </submittedName>
</protein>
<sequence length="123" mass="14383">MTDDDLHIHEVFDKFVQQRAKMVDSKNIKLGENGNVLKVQFDGSKANDNIETNKINVVPAEDYVPVRKINQFPMERPVIIAVRNEKNDDHFEWIDWFTKGMMYWAANRTANPINPKNENNQTH</sequence>
<name>A0A9P1NBS6_9PELO</name>
<dbReference type="AlphaFoldDB" id="A0A9P1NBS6"/>
<gene>
    <name evidence="1" type="ORF">CAMP_LOCUS17870</name>
</gene>
<evidence type="ECO:0000313" key="1">
    <source>
        <dbReference type="EMBL" id="CAI5455233.1"/>
    </source>
</evidence>
<proteinExistence type="predicted"/>
<reference evidence="1" key="1">
    <citation type="submission" date="2022-11" db="EMBL/GenBank/DDBJ databases">
        <authorList>
            <person name="Kikuchi T."/>
        </authorList>
    </citation>
    <scope>NUCLEOTIDE SEQUENCE</scope>
    <source>
        <strain evidence="1">PS1010</strain>
    </source>
</reference>